<evidence type="ECO:0000256" key="11">
    <source>
        <dbReference type="RuleBase" id="RU004466"/>
    </source>
</evidence>
<keyword evidence="4 11" id="KW-0808">Transferase</keyword>
<proteinExistence type="inferred from homology"/>
<dbReference type="AlphaFoldDB" id="A0AAD7FNY6"/>
<comment type="cofactor">
    <cofactor evidence="1">
        <name>Mg(2+)</name>
        <dbReference type="ChEBI" id="CHEBI:18420"/>
    </cofactor>
</comment>
<dbReference type="PROSITE" id="PS00723">
    <property type="entry name" value="POLYPRENYL_SYNTHASE_1"/>
    <property type="match status" value="1"/>
</dbReference>
<dbReference type="EMBL" id="JARKIF010000007">
    <property type="protein sequence ID" value="KAJ7634806.1"/>
    <property type="molecule type" value="Genomic_DNA"/>
</dbReference>
<dbReference type="PANTHER" id="PTHR11525:SF0">
    <property type="entry name" value="FARNESYL PYROPHOSPHATE SYNTHASE"/>
    <property type="match status" value="1"/>
</dbReference>
<dbReference type="PANTHER" id="PTHR11525">
    <property type="entry name" value="FARNESYL-PYROPHOSPHATE SYNTHETASE"/>
    <property type="match status" value="1"/>
</dbReference>
<dbReference type="GO" id="GO:0005737">
    <property type="term" value="C:cytoplasm"/>
    <property type="evidence" value="ECO:0007669"/>
    <property type="project" value="TreeGrafter"/>
</dbReference>
<dbReference type="GO" id="GO:0004337">
    <property type="term" value="F:(2E,6E)-farnesyl diphosphate synthase activity"/>
    <property type="evidence" value="ECO:0007669"/>
    <property type="project" value="UniProtKB-EC"/>
</dbReference>
<dbReference type="InterPro" id="IPR008949">
    <property type="entry name" value="Isoprenoid_synthase_dom_sf"/>
</dbReference>
<keyword evidence="6" id="KW-0460">Magnesium</keyword>
<dbReference type="Proteomes" id="UP001221142">
    <property type="component" value="Unassembled WGS sequence"/>
</dbReference>
<dbReference type="GO" id="GO:0004161">
    <property type="term" value="F:dimethylallyltranstransferase activity"/>
    <property type="evidence" value="ECO:0007669"/>
    <property type="project" value="UniProtKB-EC"/>
</dbReference>
<keyword evidence="12" id="KW-0732">Signal</keyword>
<dbReference type="CDD" id="cd00685">
    <property type="entry name" value="Trans_IPPS_HT"/>
    <property type="match status" value="1"/>
</dbReference>
<dbReference type="SFLD" id="SFLDS00005">
    <property type="entry name" value="Isoprenoid_Synthase_Type_I"/>
    <property type="match status" value="1"/>
</dbReference>
<dbReference type="InterPro" id="IPR033749">
    <property type="entry name" value="Polyprenyl_synt_CS"/>
</dbReference>
<dbReference type="InterPro" id="IPR039702">
    <property type="entry name" value="FPS1-like"/>
</dbReference>
<dbReference type="EC" id="2.5.1.10" evidence="2"/>
<dbReference type="PROSITE" id="PS00444">
    <property type="entry name" value="POLYPRENYL_SYNTHASE_2"/>
    <property type="match status" value="1"/>
</dbReference>
<comment type="similarity">
    <text evidence="11">Belongs to the FPP/GGPP synthase family.</text>
</comment>
<evidence type="ECO:0000256" key="2">
    <source>
        <dbReference type="ARBA" id="ARBA00012439"/>
    </source>
</evidence>
<dbReference type="Gene3D" id="1.10.600.10">
    <property type="entry name" value="Farnesyl Diphosphate Synthase"/>
    <property type="match status" value="1"/>
</dbReference>
<dbReference type="GO" id="GO:0046872">
    <property type="term" value="F:metal ion binding"/>
    <property type="evidence" value="ECO:0007669"/>
    <property type="project" value="UniProtKB-KW"/>
</dbReference>
<dbReference type="Pfam" id="PF00348">
    <property type="entry name" value="polyprenyl_synt"/>
    <property type="match status" value="1"/>
</dbReference>
<dbReference type="InterPro" id="IPR000092">
    <property type="entry name" value="Polyprenyl_synt"/>
</dbReference>
<keyword evidence="14" id="KW-1185">Reference proteome</keyword>
<keyword evidence="5" id="KW-0479">Metal-binding</keyword>
<evidence type="ECO:0000256" key="12">
    <source>
        <dbReference type="SAM" id="SignalP"/>
    </source>
</evidence>
<sequence>MAKLLAFAVVSALIAALFYAVDWSDKTGAPGTFSPADAVVKREKFEEVFAVVRQELVDAFASQGVPEDARIWYQRILDYNVPGGKLNRGISVVDSVEIMQGRALTKEEFLKAAVLGWSVELLQAYFLVLDDVMDKSTKRRGQTCYYLLPGVGTISINDAGLLESAVYQLLKLHFRQEKYYVDLLELFHETTYQTSTGQLLDLINAPENVVNLSSISLEKFHLIAKYKTAHYSFYLPVALAMLMSQVPHEYTSADGKSLNSFQLARSILLPIGEYFQVQDDFLDFAGSPEQIGKIGTDIVDNKCSWCINTALAAASPEQRAILDNNYGRRDPGMEENVKAVFEAVGLRDKYRVYEERAYSRITAMIEDIPENPAFPSLKREVFTRFIDKIYKRQK</sequence>
<evidence type="ECO:0000256" key="8">
    <source>
        <dbReference type="ARBA" id="ARBA00032424"/>
    </source>
</evidence>
<evidence type="ECO:0000256" key="5">
    <source>
        <dbReference type="ARBA" id="ARBA00022723"/>
    </source>
</evidence>
<feature type="signal peptide" evidence="12">
    <location>
        <begin position="1"/>
        <end position="20"/>
    </location>
</feature>
<dbReference type="SUPFAM" id="SSF48576">
    <property type="entry name" value="Terpenoid synthases"/>
    <property type="match status" value="1"/>
</dbReference>
<organism evidence="13 14">
    <name type="scientific">Roridomyces roridus</name>
    <dbReference type="NCBI Taxonomy" id="1738132"/>
    <lineage>
        <taxon>Eukaryota</taxon>
        <taxon>Fungi</taxon>
        <taxon>Dikarya</taxon>
        <taxon>Basidiomycota</taxon>
        <taxon>Agaricomycotina</taxon>
        <taxon>Agaricomycetes</taxon>
        <taxon>Agaricomycetidae</taxon>
        <taxon>Agaricales</taxon>
        <taxon>Marasmiineae</taxon>
        <taxon>Mycenaceae</taxon>
        <taxon>Roridomyces</taxon>
    </lineage>
</organism>
<evidence type="ECO:0000256" key="7">
    <source>
        <dbReference type="ARBA" id="ARBA00032380"/>
    </source>
</evidence>
<comment type="caution">
    <text evidence="13">The sequence shown here is derived from an EMBL/GenBank/DDBJ whole genome shotgun (WGS) entry which is preliminary data.</text>
</comment>
<protein>
    <recommendedName>
        <fullName evidence="10">(2E,6E)-farnesyl diphosphate synthase</fullName>
        <ecNumber evidence="3">2.5.1.1</ecNumber>
        <ecNumber evidence="2">2.5.1.10</ecNumber>
    </recommendedName>
    <alternativeName>
        <fullName evidence="9">Dimethylallyltranstransferase</fullName>
    </alternativeName>
    <alternativeName>
        <fullName evidence="8">Farnesyl diphosphate synthase</fullName>
    </alternativeName>
    <alternativeName>
        <fullName evidence="7">Geranyltranstransferase</fullName>
    </alternativeName>
</protein>
<evidence type="ECO:0000256" key="4">
    <source>
        <dbReference type="ARBA" id="ARBA00022679"/>
    </source>
</evidence>
<reference evidence="13" key="1">
    <citation type="submission" date="2023-03" db="EMBL/GenBank/DDBJ databases">
        <title>Massive genome expansion in bonnet fungi (Mycena s.s.) driven by repeated elements and novel gene families across ecological guilds.</title>
        <authorList>
            <consortium name="Lawrence Berkeley National Laboratory"/>
            <person name="Harder C.B."/>
            <person name="Miyauchi S."/>
            <person name="Viragh M."/>
            <person name="Kuo A."/>
            <person name="Thoen E."/>
            <person name="Andreopoulos B."/>
            <person name="Lu D."/>
            <person name="Skrede I."/>
            <person name="Drula E."/>
            <person name="Henrissat B."/>
            <person name="Morin E."/>
            <person name="Kohler A."/>
            <person name="Barry K."/>
            <person name="LaButti K."/>
            <person name="Morin E."/>
            <person name="Salamov A."/>
            <person name="Lipzen A."/>
            <person name="Mereny Z."/>
            <person name="Hegedus B."/>
            <person name="Baldrian P."/>
            <person name="Stursova M."/>
            <person name="Weitz H."/>
            <person name="Taylor A."/>
            <person name="Grigoriev I.V."/>
            <person name="Nagy L.G."/>
            <person name="Martin F."/>
            <person name="Kauserud H."/>
        </authorList>
    </citation>
    <scope>NUCLEOTIDE SEQUENCE</scope>
    <source>
        <strain evidence="13">9284</strain>
    </source>
</reference>
<evidence type="ECO:0000256" key="3">
    <source>
        <dbReference type="ARBA" id="ARBA00012833"/>
    </source>
</evidence>
<evidence type="ECO:0000256" key="6">
    <source>
        <dbReference type="ARBA" id="ARBA00022842"/>
    </source>
</evidence>
<evidence type="ECO:0000313" key="13">
    <source>
        <dbReference type="EMBL" id="KAJ7634806.1"/>
    </source>
</evidence>
<accession>A0AAD7FNY6</accession>
<evidence type="ECO:0000256" key="1">
    <source>
        <dbReference type="ARBA" id="ARBA00001946"/>
    </source>
</evidence>
<dbReference type="GO" id="GO:0045337">
    <property type="term" value="P:farnesyl diphosphate biosynthetic process"/>
    <property type="evidence" value="ECO:0007669"/>
    <property type="project" value="TreeGrafter"/>
</dbReference>
<evidence type="ECO:0000313" key="14">
    <source>
        <dbReference type="Proteomes" id="UP001221142"/>
    </source>
</evidence>
<evidence type="ECO:0000256" key="9">
    <source>
        <dbReference type="ARBA" id="ARBA00032448"/>
    </source>
</evidence>
<dbReference type="EC" id="2.5.1.1" evidence="3"/>
<gene>
    <name evidence="13" type="ORF">FB45DRAFT_790185</name>
</gene>
<evidence type="ECO:0000256" key="10">
    <source>
        <dbReference type="ARBA" id="ARBA00032873"/>
    </source>
</evidence>
<name>A0AAD7FNY6_9AGAR</name>
<feature type="chain" id="PRO_5041992631" description="(2E,6E)-farnesyl diphosphate synthase" evidence="12">
    <location>
        <begin position="21"/>
        <end position="394"/>
    </location>
</feature>